<sequence length="73" mass="7351">MRSFEKQAIALIFIASVATASPAIARPVAGGTSCIGFGASFTQGAGILEALAMLGGMLFGTEIAATHCDPSFE</sequence>
<keyword evidence="3" id="KW-1185">Reference proteome</keyword>
<dbReference type="EMBL" id="CP097253">
    <property type="protein sequence ID" value="UUR09354.1"/>
    <property type="molecule type" value="Genomic_DNA"/>
</dbReference>
<protein>
    <submittedName>
        <fullName evidence="2">Uncharacterized protein</fullName>
    </submittedName>
</protein>
<evidence type="ECO:0000256" key="1">
    <source>
        <dbReference type="SAM" id="SignalP"/>
    </source>
</evidence>
<feature type="chain" id="PRO_5047429831" evidence="1">
    <location>
        <begin position="26"/>
        <end position="73"/>
    </location>
</feature>
<evidence type="ECO:0000313" key="2">
    <source>
        <dbReference type="EMBL" id="UUR09354.1"/>
    </source>
</evidence>
<reference evidence="2 3" key="1">
    <citation type="submission" date="2022-05" db="EMBL/GenBank/DDBJ databases">
        <title>S8-45 Sphingomonas ultraviolaceadurans.</title>
        <authorList>
            <person name="Liu Y."/>
        </authorList>
    </citation>
    <scope>NUCLEOTIDE SEQUENCE [LARGE SCALE GENOMIC DNA]</scope>
    <source>
        <strain evidence="2 3">S8-45</strain>
    </source>
</reference>
<gene>
    <name evidence="2" type="ORF">M1K48_07010</name>
</gene>
<feature type="signal peptide" evidence="1">
    <location>
        <begin position="1"/>
        <end position="25"/>
    </location>
</feature>
<organism evidence="2 3">
    <name type="scientific">Sphingomonas glaciei</name>
    <dbReference type="NCBI Taxonomy" id="2938948"/>
    <lineage>
        <taxon>Bacteria</taxon>
        <taxon>Pseudomonadati</taxon>
        <taxon>Pseudomonadota</taxon>
        <taxon>Alphaproteobacteria</taxon>
        <taxon>Sphingomonadales</taxon>
        <taxon>Sphingomonadaceae</taxon>
        <taxon>Sphingomonas</taxon>
    </lineage>
</organism>
<accession>A0ABY5MY24</accession>
<keyword evidence="1" id="KW-0732">Signal</keyword>
<dbReference type="Proteomes" id="UP000831921">
    <property type="component" value="Chromosome"/>
</dbReference>
<proteinExistence type="predicted"/>
<dbReference type="RefSeq" id="WP_249505121.1">
    <property type="nucleotide sequence ID" value="NZ_CP097253.1"/>
</dbReference>
<evidence type="ECO:0000313" key="3">
    <source>
        <dbReference type="Proteomes" id="UP000831921"/>
    </source>
</evidence>
<name>A0ABY5MY24_9SPHN</name>